<reference evidence="7 8" key="1">
    <citation type="submission" date="2018-09" db="EMBL/GenBank/DDBJ databases">
        <title>Rhizobium sp. MAE2-X.</title>
        <authorList>
            <person name="Lee Y."/>
            <person name="Jeon C.O."/>
        </authorList>
    </citation>
    <scope>NUCLEOTIDE SEQUENCE [LARGE SCALE GENOMIC DNA]</scope>
    <source>
        <strain evidence="7 8">MAE2-X</strain>
    </source>
</reference>
<feature type="transmembrane region" description="Helical" evidence="6">
    <location>
        <begin position="146"/>
        <end position="170"/>
    </location>
</feature>
<feature type="transmembrane region" description="Helical" evidence="6">
    <location>
        <begin position="39"/>
        <end position="65"/>
    </location>
</feature>
<evidence type="ECO:0000256" key="6">
    <source>
        <dbReference type="SAM" id="Phobius"/>
    </source>
</evidence>
<evidence type="ECO:0000256" key="2">
    <source>
        <dbReference type="ARBA" id="ARBA00022475"/>
    </source>
</evidence>
<keyword evidence="8" id="KW-1185">Reference proteome</keyword>
<organism evidence="7 8">
    <name type="scientific">Rhizobium rosettiformans</name>
    <dbReference type="NCBI Taxonomy" id="1368430"/>
    <lineage>
        <taxon>Bacteria</taxon>
        <taxon>Pseudomonadati</taxon>
        <taxon>Pseudomonadota</taxon>
        <taxon>Alphaproteobacteria</taxon>
        <taxon>Hyphomicrobiales</taxon>
        <taxon>Rhizobiaceae</taxon>
        <taxon>Rhizobium/Agrobacterium group</taxon>
        <taxon>Rhizobium</taxon>
    </lineage>
</organism>
<evidence type="ECO:0000256" key="1">
    <source>
        <dbReference type="ARBA" id="ARBA00004651"/>
    </source>
</evidence>
<dbReference type="PANTHER" id="PTHR30086:SF20">
    <property type="entry name" value="ARGININE EXPORTER PROTEIN ARGO-RELATED"/>
    <property type="match status" value="1"/>
</dbReference>
<accession>A0ABX7F176</accession>
<comment type="subcellular location">
    <subcellularLocation>
        <location evidence="1">Cell membrane</location>
        <topology evidence="1">Multi-pass membrane protein</topology>
    </subcellularLocation>
</comment>
<keyword evidence="5 6" id="KW-0472">Membrane</keyword>
<dbReference type="PANTHER" id="PTHR30086">
    <property type="entry name" value="ARGININE EXPORTER PROTEIN ARGO"/>
    <property type="match status" value="1"/>
</dbReference>
<dbReference type="InterPro" id="IPR001123">
    <property type="entry name" value="LeuE-type"/>
</dbReference>
<evidence type="ECO:0000256" key="4">
    <source>
        <dbReference type="ARBA" id="ARBA00022989"/>
    </source>
</evidence>
<dbReference type="EMBL" id="CP032405">
    <property type="protein sequence ID" value="QRF53447.1"/>
    <property type="molecule type" value="Genomic_DNA"/>
</dbReference>
<feature type="transmembrane region" description="Helical" evidence="6">
    <location>
        <begin position="77"/>
        <end position="97"/>
    </location>
</feature>
<evidence type="ECO:0000256" key="3">
    <source>
        <dbReference type="ARBA" id="ARBA00022692"/>
    </source>
</evidence>
<dbReference type="Pfam" id="PF01810">
    <property type="entry name" value="LysE"/>
    <property type="match status" value="1"/>
</dbReference>
<gene>
    <name evidence="7" type="ORF">D4A92_19355</name>
</gene>
<dbReference type="Proteomes" id="UP000596351">
    <property type="component" value="Chromosome"/>
</dbReference>
<evidence type="ECO:0000313" key="8">
    <source>
        <dbReference type="Proteomes" id="UP000596351"/>
    </source>
</evidence>
<dbReference type="RefSeq" id="WP_203016645.1">
    <property type="nucleotide sequence ID" value="NZ_CP032405.1"/>
</dbReference>
<name>A0ABX7F176_9HYPH</name>
<evidence type="ECO:0000256" key="5">
    <source>
        <dbReference type="ARBA" id="ARBA00023136"/>
    </source>
</evidence>
<keyword evidence="2" id="KW-1003">Cell membrane</keyword>
<sequence length="211" mass="22463">MPHSTWILFAVVAAALLVVPGRSKRMVLSYALAHGRKSVFATGTGVALGTAVSVAATLAVSWLLISLSALTFSIFQWIGLFWLLLFGLGLARAPAGIEPVADNDNLPEEKPLRVIAHCFESESRDPRSALLVAALLPQFLTPAAPFVPQAIALGATFVALSAVSCLVYALSPERIRKIVRKHAVRRNVNRSGRTVLIAAKAVTAGYRKIAA</sequence>
<protein>
    <submittedName>
        <fullName evidence="7">LysE family translocator</fullName>
    </submittedName>
</protein>
<proteinExistence type="predicted"/>
<keyword evidence="3 6" id="KW-0812">Transmembrane</keyword>
<evidence type="ECO:0000313" key="7">
    <source>
        <dbReference type="EMBL" id="QRF53447.1"/>
    </source>
</evidence>
<keyword evidence="4 6" id="KW-1133">Transmembrane helix</keyword>